<feature type="region of interest" description="Disordered" evidence="1">
    <location>
        <begin position="762"/>
        <end position="791"/>
    </location>
</feature>
<feature type="region of interest" description="Disordered" evidence="1">
    <location>
        <begin position="1591"/>
        <end position="1640"/>
    </location>
</feature>
<name>A0ABQ5K0X7_9EUKA</name>
<evidence type="ECO:0000313" key="3">
    <source>
        <dbReference type="Proteomes" id="UP001057375"/>
    </source>
</evidence>
<proteinExistence type="predicted"/>
<feature type="compositionally biased region" description="Basic and acidic residues" evidence="1">
    <location>
        <begin position="772"/>
        <end position="786"/>
    </location>
</feature>
<feature type="compositionally biased region" description="Basic and acidic residues" evidence="1">
    <location>
        <begin position="154"/>
        <end position="174"/>
    </location>
</feature>
<feature type="region of interest" description="Disordered" evidence="1">
    <location>
        <begin position="2288"/>
        <end position="2330"/>
    </location>
</feature>
<feature type="region of interest" description="Disordered" evidence="1">
    <location>
        <begin position="2813"/>
        <end position="2836"/>
    </location>
</feature>
<feature type="region of interest" description="Disordered" evidence="1">
    <location>
        <begin position="672"/>
        <end position="699"/>
    </location>
</feature>
<feature type="region of interest" description="Disordered" evidence="1">
    <location>
        <begin position="271"/>
        <end position="297"/>
    </location>
</feature>
<feature type="compositionally biased region" description="Basic and acidic residues" evidence="1">
    <location>
        <begin position="1614"/>
        <end position="1631"/>
    </location>
</feature>
<accession>A0ABQ5K0X7</accession>
<dbReference type="PANTHER" id="PTHR48176:SF1">
    <property type="entry name" value="DDRGK DOMAIN-CONTAINING PROTEIN 1"/>
    <property type="match status" value="1"/>
</dbReference>
<keyword evidence="3" id="KW-1185">Reference proteome</keyword>
<evidence type="ECO:0000256" key="1">
    <source>
        <dbReference type="SAM" id="MobiDB-lite"/>
    </source>
</evidence>
<feature type="region of interest" description="Disordered" evidence="1">
    <location>
        <begin position="994"/>
        <end position="1022"/>
    </location>
</feature>
<dbReference type="InterPro" id="IPR050899">
    <property type="entry name" value="DDRGK_domain-containing"/>
</dbReference>
<feature type="region of interest" description="Disordered" evidence="1">
    <location>
        <begin position="150"/>
        <end position="174"/>
    </location>
</feature>
<evidence type="ECO:0000313" key="2">
    <source>
        <dbReference type="EMBL" id="GKT24828.1"/>
    </source>
</evidence>
<gene>
    <name evidence="2" type="ORF">ADUPG1_012856</name>
</gene>
<feature type="region of interest" description="Disordered" evidence="1">
    <location>
        <begin position="396"/>
        <end position="472"/>
    </location>
</feature>
<comment type="caution">
    <text evidence="2">The sequence shown here is derived from an EMBL/GenBank/DDBJ whole genome shotgun (WGS) entry which is preliminary data.</text>
</comment>
<dbReference type="PANTHER" id="PTHR48176">
    <property type="entry name" value="DDRGK DOMAIN-CONTAINING PROTEIN 1"/>
    <property type="match status" value="1"/>
</dbReference>
<feature type="compositionally biased region" description="Basic and acidic residues" evidence="1">
    <location>
        <begin position="396"/>
        <end position="421"/>
    </location>
</feature>
<feature type="compositionally biased region" description="Polar residues" evidence="1">
    <location>
        <begin position="422"/>
        <end position="438"/>
    </location>
</feature>
<feature type="compositionally biased region" description="Basic and acidic residues" evidence="1">
    <location>
        <begin position="2288"/>
        <end position="2322"/>
    </location>
</feature>
<dbReference type="EMBL" id="BQXS01012548">
    <property type="protein sequence ID" value="GKT24828.1"/>
    <property type="molecule type" value="Genomic_DNA"/>
</dbReference>
<reference evidence="2" key="1">
    <citation type="submission" date="2022-03" db="EMBL/GenBank/DDBJ databases">
        <title>Draft genome sequence of Aduncisulcus paluster, a free-living microaerophilic Fornicata.</title>
        <authorList>
            <person name="Yuyama I."/>
            <person name="Kume K."/>
            <person name="Tamura T."/>
            <person name="Inagaki Y."/>
            <person name="Hashimoto T."/>
        </authorList>
    </citation>
    <scope>NUCLEOTIDE SEQUENCE</scope>
    <source>
        <strain evidence="2">NY0171</strain>
    </source>
</reference>
<organism evidence="2 3">
    <name type="scientific">Aduncisulcus paluster</name>
    <dbReference type="NCBI Taxonomy" id="2918883"/>
    <lineage>
        <taxon>Eukaryota</taxon>
        <taxon>Metamonada</taxon>
        <taxon>Carpediemonas-like organisms</taxon>
        <taxon>Aduncisulcus</taxon>
    </lineage>
</organism>
<feature type="compositionally biased region" description="Basic and acidic residues" evidence="1">
    <location>
        <begin position="672"/>
        <end position="691"/>
    </location>
</feature>
<feature type="compositionally biased region" description="Basic and acidic residues" evidence="1">
    <location>
        <begin position="540"/>
        <end position="552"/>
    </location>
</feature>
<sequence length="2900" mass="324339">MLIHSNIEKRLFFVECQKDIDQTAARNMLEWFQAGNHKQIDVITPLSVILALLNTSEKDLYWFSVKDKKFVQNLRKYFVKSPDSDKKDVDKQLSYKDLFSFPQKITLQQLYQCVGIYLRAQASSKLRKQLIAKGVDEKYVYKKGLEIEQSTDDQPDKKGSKGKTDKKKDKNDDIDHIQMLESLLSARLALFSESPQESPESSKKGKKASIDSLATPTLNPIIPQAIRDDLSRPIPYDVILLCGFPSPFSPPMSDESILSPVEEEMLARFMHGQDPSGESGGKGGKGKKKEATPVETTDLPLFPPQSLLWDCPTMLIDCESTCDMSSESSKVFYSELRDIIQQSGLSIGGHFSITPDNDIPSSLPLVQSSPELLKVRDILGDELDPMYEVAEKRLKEEEKRQQEAKEREDKERLDRVREKANVDSSESTPSPLQEQASESKQHVTPLPTTGLVESAQPNSEDEEEEGDTPRSAEETVKPQFFPFGVAHSKFPLRAFFLSPLWSRTSNVFPLTVTDISQRSLLEENGSNFFMRKLTKEELEERQKEKGKLQKAKEKGKKKGADSDEPDPSSHVKEPLYVPISKMDKHLLLSMCLSTKLLDSLRKSIALPHVYRAWLDSGKISPDHPNSIVNLTPWGGNIIPEMPPSMNFTVEAWQEEETLEEQKARLEREEAEKLKMEADKGKKKGKPGDKGGKSTSFPESTDDIEGPLLFWKCCFGISTSSSLPSFSKDSSAVMLRESFPKASVRSVVPCSIPSLVQLDAVPPLRLQDSEEEKDGKEDRKDTGKGKDTSAFPNDLCPFNEWGGVLFEQLQKIGAEKEARQERIMLEDFICKFGGNKIPIPEDHTREKLDEAYAAARDTIFRSDGIDFVAVKKYLLSKGKLGRPSKWMKAQDRIEEEREILNQSAKGRRKGKKKAIELFEEDSDSAISDYSRARALESAVIEKVSIRWVNELVSIDQAMPVDVSIDGIVDHTDIETEWMDLFGEDIQELEAIHVDEEDDAEDEPSKKKPSGGAAKKGGKKDDNSALLEEIKEKRTKLDEQKSIFYADAQCDKNAFFLSDNAILSNTELYNATLMDIPESLCGIACVVHTLVDQVAANVSVLEYMNKEKQRRGRKQGMHPEIKNSVIISDKTDVFLSGSYLDKEEQNIDNGGKQEEDYSPYPMHIYVRELQSIVLKQAQEYILNVASPLCTLFDGFFEEVMKIGTLSMEKVATIFPNDPLKCFFHRIHLFCSIIEEEELRQNVQKRVLAVVMRSLCVTDYELKASSNEACSVSSNKTSKEQQLFELIPDYKLDSLDVSECILFMMLQKVAQEEGGHVLVHSHEGKEQADGDDSVCRSFELVPPSESPEKAVSLYVTPSDINSFSSSITQFFFGGRRTETHTSLTTEDVLLCEREAERRKLHQDREVELFKLWREWELKKMSMKKKPTSNASLSKKKKVKTLSSVVQDIEKHTPSLSYISRCLLPAPLDCENIQRNTFVNSPAPDSTPLSLPLPSPSSFESRSCVNFTEFCDSHAYFIALSMKEDKELLNQINGVGISKKVSRQSSQVPITDKDASPEAIEEDISVSLEKVCNQYAQKCPSVSRKIYLGFSAPVPREEHEEEEEEEVADGKHNKKSANSKDKPPKEHVVEDEHSVAPDASSPSSPEVSCILSIDLSLLPPAPPSTCYIDPVSLGHVVILPPQPPSLTYSKPALTLEEEKERDKRRRKLKKASKLRFEPILLPTKKKAKKKKEPSSYKSSDVSNCSFLLSMLPLSFCNSKFLSQLHRSLCPIDVVREWKKVETWMQMNESNVSVKSHISSISPGLNNMPYSSSVFSRFIVGSSLFSLLSVTRFPSFFLTPAHPPLPLNALAPLASKRRVTMMNGCIGRSGGASVVVTRRGGRSILASEPFPYFPSIIPSMVDDGVSYSIDMHREVINRRTLKLHPTVSNDTCDNLRETVTCNVNLSDGTCVRAITTDTTVTEKESSKISVLNGAMHSAVTYSSGCIVERKEFLDLPIVSEVMERNGIVPQTPWSLSYVCVSIPFYLPYAIFHDEHDQALNCSETLSRNQLMERLVRLCNLRSIVAGVEGLQLRESYGSDGSYHASLIGCDACSVPVESCNNEIHLLSMFTFPRFSYSISLYGNPRTCVIAESHRCVLDIEKIIGQQREQRRISKGEALKRVEEEEKKREEEEARLLAEEEKGNDGKKKGKPAPKKPDSKKKGDKDQKTPIETVNEEEMLLDSALEAVLTEWQQTQHQKIEMFIDDAEACIDPAKVIRVCSIDVNGMNNTFKVMGGEGFQSVIGELNDLGIQRKEAEEEKRQSKEQAKLQEEEASKKKKGGKETKKGGNNEAQDDEHLASVKEKMIESLPLVDTPSLLLKNLVESFPPLSRLVHSFQRVKLSSNEGDSDDSEDDILSFEFTPPLSLALSNKQGVCEFGEGSCCMYNLPEEERVRDMSDTHSDLTLHNVLTTHPRIFAVLGLGLSCGIDDASSHDRSKVYRVYIESGLGCGIAVTVQHGTVYLTVCGIECKECGDLQSNRLSLPLSQMRGDVYVCVDRGFVLCRPSGLTVTIAEVGGVRGKKMVKVDSDERSEEDNAHIDTPNGFVFVSTADRAVRAWGGDIKENSRQCVLLTEEVNDMPADTDEKIKKRKKERLDRLTDSIVTLLSCVPSLQKQLEHSMNLLRASISPVLKVEECNGDVRGVCSCILNPQASSGFSLHGYEGVDVKSEDGSKTRRRENIRMTLTGGVSGIPWDSADKIAERKNDLSFEGAPSGLYPALTVPLPLHSALSARVSKEGEVWRVQSSIATASWDLFSGEKGSGKGGVHGGLILLGEKEENELKEREAKEEENQKKLDEFRRKREESSERETLSGDVVISAGFFDKMERIEDNQLFDLCGHAGIWLGGRKYSALQSHLQYIMFSSASPSA</sequence>
<feature type="region of interest" description="Disordered" evidence="1">
    <location>
        <begin position="2154"/>
        <end position="2208"/>
    </location>
</feature>
<feature type="non-terminal residue" evidence="2">
    <location>
        <position position="2900"/>
    </location>
</feature>
<feature type="compositionally biased region" description="Basic and acidic residues" evidence="1">
    <location>
        <begin position="2189"/>
        <end position="2203"/>
    </location>
</feature>
<feature type="region of interest" description="Disordered" evidence="1">
    <location>
        <begin position="540"/>
        <end position="573"/>
    </location>
</feature>
<feature type="compositionally biased region" description="Basic and acidic residues" evidence="1">
    <location>
        <begin position="2154"/>
        <end position="2181"/>
    </location>
</feature>
<protein>
    <submittedName>
        <fullName evidence="2">Uncharacterized protein</fullName>
    </submittedName>
</protein>
<dbReference type="Proteomes" id="UP001057375">
    <property type="component" value="Unassembled WGS sequence"/>
</dbReference>